<dbReference type="GO" id="GO:0008474">
    <property type="term" value="F:palmitoyl-(protein) hydrolase activity"/>
    <property type="evidence" value="ECO:0007669"/>
    <property type="project" value="TreeGrafter"/>
</dbReference>
<comment type="similarity">
    <text evidence="1">Belongs to the AB hydrolase superfamily. AB hydrolase 2 family.</text>
</comment>
<keyword evidence="4" id="KW-1185">Reference proteome</keyword>
<dbReference type="InterPro" id="IPR003140">
    <property type="entry name" value="PLipase/COase/thioEstase"/>
</dbReference>
<dbReference type="Pfam" id="PF02230">
    <property type="entry name" value="Abhydrolase_2"/>
    <property type="match status" value="2"/>
</dbReference>
<evidence type="ECO:0000313" key="3">
    <source>
        <dbReference type="EMBL" id="KAG5927839.1"/>
    </source>
</evidence>
<evidence type="ECO:0000313" key="4">
    <source>
        <dbReference type="Proteomes" id="UP000811619"/>
    </source>
</evidence>
<comment type="caution">
    <text evidence="3">The sequence shown here is derived from an EMBL/GenBank/DDBJ whole genome shotgun (WGS) entry which is preliminary data.</text>
</comment>
<organism evidence="3 4">
    <name type="scientific">Claviceps africana</name>
    <dbReference type="NCBI Taxonomy" id="83212"/>
    <lineage>
        <taxon>Eukaryota</taxon>
        <taxon>Fungi</taxon>
        <taxon>Dikarya</taxon>
        <taxon>Ascomycota</taxon>
        <taxon>Pezizomycotina</taxon>
        <taxon>Sordariomycetes</taxon>
        <taxon>Hypocreomycetidae</taxon>
        <taxon>Hypocreales</taxon>
        <taxon>Clavicipitaceae</taxon>
        <taxon>Claviceps</taxon>
    </lineage>
</organism>
<name>A0A8K0J9K8_9HYPO</name>
<dbReference type="GO" id="GO:0052689">
    <property type="term" value="F:carboxylic ester hydrolase activity"/>
    <property type="evidence" value="ECO:0007669"/>
    <property type="project" value="TreeGrafter"/>
</dbReference>
<feature type="domain" description="Phospholipase/carboxylesterase/thioesterase" evidence="2">
    <location>
        <begin position="22"/>
        <end position="165"/>
    </location>
</feature>
<dbReference type="Gene3D" id="3.40.50.1820">
    <property type="entry name" value="alpha/beta hydrolase"/>
    <property type="match status" value="1"/>
</dbReference>
<accession>A0A8K0J9K8</accession>
<evidence type="ECO:0000259" key="2">
    <source>
        <dbReference type="Pfam" id="PF02230"/>
    </source>
</evidence>
<gene>
    <name evidence="3" type="ORF">E4U42_001724</name>
</gene>
<sequence>MASSSRTPKGQFPPPIIVPPLQQPHRHTIIFLHGRGSNAAKFHGPLLETVLDDNQTFRDAFPTARFVFPSAPMSRATKYARMLIHQWFDGSGDWELAAARGGMRPTMDYIGRLIRQEIHILGGNARRVVLAGLSQGCAAALMSILLWEGGPLGAVVGLCGYVPICSHLLGVFDGAFEPGHADGDDDGGEYDVFERDENPSPPSPAQRVLDALRDEAELSGDVAEPCRVESAASTPVFLGHGTLDPQVPVSQALLAEELLRKMGMAVELHTYEGLGHWYAREMLCHVVSFLQRHLCV</sequence>
<dbReference type="Proteomes" id="UP000811619">
    <property type="component" value="Unassembled WGS sequence"/>
</dbReference>
<evidence type="ECO:0000256" key="1">
    <source>
        <dbReference type="ARBA" id="ARBA00006499"/>
    </source>
</evidence>
<dbReference type="SUPFAM" id="SSF53474">
    <property type="entry name" value="alpha/beta-Hydrolases"/>
    <property type="match status" value="1"/>
</dbReference>
<feature type="domain" description="Phospholipase/carboxylesterase/thioesterase" evidence="2">
    <location>
        <begin position="230"/>
        <end position="293"/>
    </location>
</feature>
<dbReference type="OrthoDB" id="2418081at2759"/>
<dbReference type="InterPro" id="IPR029058">
    <property type="entry name" value="AB_hydrolase_fold"/>
</dbReference>
<proteinExistence type="inferred from homology"/>
<reference evidence="3" key="1">
    <citation type="journal article" date="2020" name="bioRxiv">
        <title>Whole genome comparisons of ergot fungi reveals the divergence and evolution of species within the genus Claviceps are the result of varying mechanisms driving genome evolution and host range expansion.</title>
        <authorList>
            <person name="Wyka S.A."/>
            <person name="Mondo S.J."/>
            <person name="Liu M."/>
            <person name="Dettman J."/>
            <person name="Nalam V."/>
            <person name="Broders K.D."/>
        </authorList>
    </citation>
    <scope>NUCLEOTIDE SEQUENCE</scope>
    <source>
        <strain evidence="3">CCC 489</strain>
    </source>
</reference>
<dbReference type="PANTHER" id="PTHR10655:SF64">
    <property type="entry name" value="PHOSPHOLIPASE_CARBOXYLESTERASE_THIOESTERASE DOMAIN-CONTAINING PROTEIN"/>
    <property type="match status" value="1"/>
</dbReference>
<dbReference type="GO" id="GO:0005737">
    <property type="term" value="C:cytoplasm"/>
    <property type="evidence" value="ECO:0007669"/>
    <property type="project" value="TreeGrafter"/>
</dbReference>
<dbReference type="PANTHER" id="PTHR10655">
    <property type="entry name" value="LYSOPHOSPHOLIPASE-RELATED"/>
    <property type="match status" value="1"/>
</dbReference>
<dbReference type="EMBL" id="SRPY01000152">
    <property type="protein sequence ID" value="KAG5927839.1"/>
    <property type="molecule type" value="Genomic_DNA"/>
</dbReference>
<dbReference type="AlphaFoldDB" id="A0A8K0J9K8"/>
<protein>
    <recommendedName>
        <fullName evidence="2">Phospholipase/carboxylesterase/thioesterase domain-containing protein</fullName>
    </recommendedName>
</protein>
<dbReference type="InterPro" id="IPR050565">
    <property type="entry name" value="LYPA1-2/EST-like"/>
</dbReference>